<proteinExistence type="inferred from homology"/>
<dbReference type="GO" id="GO:0016705">
    <property type="term" value="F:oxidoreductase activity, acting on paired donors, with incorporation or reduction of molecular oxygen"/>
    <property type="evidence" value="ECO:0007669"/>
    <property type="project" value="InterPro"/>
</dbReference>
<evidence type="ECO:0000313" key="11">
    <source>
        <dbReference type="EMBL" id="PIM98070.1"/>
    </source>
</evidence>
<dbReference type="FunFam" id="1.10.630.10:FF:000126">
    <property type="entry name" value="Predicted protein"/>
    <property type="match status" value="1"/>
</dbReference>
<dbReference type="Gene3D" id="1.10.630.10">
    <property type="entry name" value="Cytochrome P450"/>
    <property type="match status" value="1"/>
</dbReference>
<gene>
    <name evidence="11" type="ORF">CDL12_29452</name>
</gene>
<keyword evidence="8 10" id="KW-0503">Monooxygenase</keyword>
<dbReference type="PRINTS" id="PR00463">
    <property type="entry name" value="EP450I"/>
</dbReference>
<dbReference type="OrthoDB" id="905293at2759"/>
<name>A0A2G9FYD0_9LAMI</name>
<evidence type="ECO:0000256" key="1">
    <source>
        <dbReference type="ARBA" id="ARBA00001971"/>
    </source>
</evidence>
<keyword evidence="5 9" id="KW-0479">Metal-binding</keyword>
<dbReference type="PANTHER" id="PTHR47950:SF6">
    <property type="entry name" value="CYTOCHROME P450"/>
    <property type="match status" value="1"/>
</dbReference>
<keyword evidence="6 10" id="KW-0560">Oxidoreductase</keyword>
<keyword evidence="4 9" id="KW-0349">Heme</keyword>
<reference evidence="12" key="1">
    <citation type="journal article" date="2018" name="Gigascience">
        <title>Genome assembly of the Pink Ipe (Handroanthus impetiginosus, Bignoniaceae), a highly valued, ecologically keystone Neotropical timber forest tree.</title>
        <authorList>
            <person name="Silva-Junior O.B."/>
            <person name="Grattapaglia D."/>
            <person name="Novaes E."/>
            <person name="Collevatti R.G."/>
        </authorList>
    </citation>
    <scope>NUCLEOTIDE SEQUENCE [LARGE SCALE GENOMIC DNA]</scope>
    <source>
        <strain evidence="12">cv. UFG-1</strain>
    </source>
</reference>
<evidence type="ECO:0000256" key="10">
    <source>
        <dbReference type="RuleBase" id="RU000461"/>
    </source>
</evidence>
<dbReference type="PROSITE" id="PS00086">
    <property type="entry name" value="CYTOCHROME_P450"/>
    <property type="match status" value="1"/>
</dbReference>
<accession>A0A2G9FYD0</accession>
<keyword evidence="7 9" id="KW-0408">Iron</keyword>
<evidence type="ECO:0000256" key="9">
    <source>
        <dbReference type="PIRSR" id="PIRSR602401-1"/>
    </source>
</evidence>
<dbReference type="Proteomes" id="UP000231279">
    <property type="component" value="Unassembled WGS sequence"/>
</dbReference>
<evidence type="ECO:0000256" key="5">
    <source>
        <dbReference type="ARBA" id="ARBA00022723"/>
    </source>
</evidence>
<dbReference type="InterPro" id="IPR001128">
    <property type="entry name" value="Cyt_P450"/>
</dbReference>
<sequence>MGSSNLHVTLSDFAKTYGPLISLRLGTQSLIVASSPDAAIEILKTKDRIFSGRHVPQALPIPKSEITYLSLGWTECNENWKYLRTLCRSELFSNKALESQAKLREEKIVDLMNFLRAKEGQMIKISEVVFTTVFNVLGNAMMSRDFIALEEKNENDGLKGIIRTGVEALAAPNLADFYPILSKLDLQGLRKKSNVLYKGMRDMWEPIIQERRNERLNSIRHQDFLDTLLDYDFTNNRIYPLLTELFSAGADTTTSTIEWTMAELLKNQDSMKKLCEEIEAEIKPDFPKNSHNMQLPYLQACIKETLRLHPPAPFLLPHRALETCQVMNYKVPKNAQVLVNVWAIGRDPSAWKEPLKFKPERFLDSSLDFKGNDFEFLPFGAGRRICPGLPMAAKTVSLVLVSLIHFFEWSLPEGMDSNQLKMEEKFGVTMQMEHPLMLLPKSRK</sequence>
<organism evidence="11 12">
    <name type="scientific">Handroanthus impetiginosus</name>
    <dbReference type="NCBI Taxonomy" id="429701"/>
    <lineage>
        <taxon>Eukaryota</taxon>
        <taxon>Viridiplantae</taxon>
        <taxon>Streptophyta</taxon>
        <taxon>Embryophyta</taxon>
        <taxon>Tracheophyta</taxon>
        <taxon>Spermatophyta</taxon>
        <taxon>Magnoliopsida</taxon>
        <taxon>eudicotyledons</taxon>
        <taxon>Gunneridae</taxon>
        <taxon>Pentapetalae</taxon>
        <taxon>asterids</taxon>
        <taxon>lamiids</taxon>
        <taxon>Lamiales</taxon>
        <taxon>Bignoniaceae</taxon>
        <taxon>Crescentiina</taxon>
        <taxon>Tabebuia alliance</taxon>
        <taxon>Handroanthus</taxon>
    </lineage>
</organism>
<dbReference type="STRING" id="429701.A0A2G9FYD0"/>
<evidence type="ECO:0000256" key="6">
    <source>
        <dbReference type="ARBA" id="ARBA00023002"/>
    </source>
</evidence>
<dbReference type="PRINTS" id="PR00385">
    <property type="entry name" value="P450"/>
</dbReference>
<comment type="subcellular location">
    <subcellularLocation>
        <location evidence="2">Membrane</location>
        <topology evidence="2">Single-pass membrane protein</topology>
    </subcellularLocation>
</comment>
<dbReference type="GO" id="GO:0005506">
    <property type="term" value="F:iron ion binding"/>
    <property type="evidence" value="ECO:0007669"/>
    <property type="project" value="InterPro"/>
</dbReference>
<evidence type="ECO:0000256" key="2">
    <source>
        <dbReference type="ARBA" id="ARBA00004167"/>
    </source>
</evidence>
<dbReference type="InterPro" id="IPR017972">
    <property type="entry name" value="Cyt_P450_CS"/>
</dbReference>
<dbReference type="PANTHER" id="PTHR47950">
    <property type="entry name" value="CYTOCHROME P450, FAMILY 76, SUBFAMILY C, POLYPEPTIDE 5-RELATED"/>
    <property type="match status" value="1"/>
</dbReference>
<evidence type="ECO:0000256" key="4">
    <source>
        <dbReference type="ARBA" id="ARBA00022617"/>
    </source>
</evidence>
<evidence type="ECO:0000313" key="12">
    <source>
        <dbReference type="Proteomes" id="UP000231279"/>
    </source>
</evidence>
<evidence type="ECO:0000256" key="7">
    <source>
        <dbReference type="ARBA" id="ARBA00023004"/>
    </source>
</evidence>
<dbReference type="GO" id="GO:0016020">
    <property type="term" value="C:membrane"/>
    <property type="evidence" value="ECO:0007669"/>
    <property type="project" value="UniProtKB-SubCell"/>
</dbReference>
<protein>
    <submittedName>
        <fullName evidence="11">Cytochrome P450 CYP2 subfamily</fullName>
    </submittedName>
</protein>
<dbReference type="AlphaFoldDB" id="A0A2G9FYD0"/>
<dbReference type="SUPFAM" id="SSF48264">
    <property type="entry name" value="Cytochrome P450"/>
    <property type="match status" value="1"/>
</dbReference>
<comment type="cofactor">
    <cofactor evidence="1 9">
        <name>heme</name>
        <dbReference type="ChEBI" id="CHEBI:30413"/>
    </cofactor>
</comment>
<dbReference type="CDD" id="cd11073">
    <property type="entry name" value="CYP76-like"/>
    <property type="match status" value="1"/>
</dbReference>
<feature type="binding site" description="axial binding residue" evidence="9">
    <location>
        <position position="386"/>
    </location>
    <ligand>
        <name>heme</name>
        <dbReference type="ChEBI" id="CHEBI:30413"/>
    </ligand>
    <ligandPart>
        <name>Fe</name>
        <dbReference type="ChEBI" id="CHEBI:18248"/>
    </ligandPart>
</feature>
<dbReference type="InterPro" id="IPR002401">
    <property type="entry name" value="Cyt_P450_E_grp-I"/>
</dbReference>
<dbReference type="InterPro" id="IPR036396">
    <property type="entry name" value="Cyt_P450_sf"/>
</dbReference>
<keyword evidence="12" id="KW-1185">Reference proteome</keyword>
<dbReference type="Pfam" id="PF00067">
    <property type="entry name" value="p450"/>
    <property type="match status" value="1"/>
</dbReference>
<dbReference type="EMBL" id="NKXS01008820">
    <property type="protein sequence ID" value="PIM98070.1"/>
    <property type="molecule type" value="Genomic_DNA"/>
</dbReference>
<dbReference type="GO" id="GO:0004497">
    <property type="term" value="F:monooxygenase activity"/>
    <property type="evidence" value="ECO:0007669"/>
    <property type="project" value="UniProtKB-KW"/>
</dbReference>
<dbReference type="GO" id="GO:0020037">
    <property type="term" value="F:heme binding"/>
    <property type="evidence" value="ECO:0007669"/>
    <property type="project" value="InterPro"/>
</dbReference>
<comment type="similarity">
    <text evidence="3 10">Belongs to the cytochrome P450 family.</text>
</comment>
<comment type="caution">
    <text evidence="11">The sequence shown here is derived from an EMBL/GenBank/DDBJ whole genome shotgun (WGS) entry which is preliminary data.</text>
</comment>
<evidence type="ECO:0000256" key="3">
    <source>
        <dbReference type="ARBA" id="ARBA00010617"/>
    </source>
</evidence>
<evidence type="ECO:0000256" key="8">
    <source>
        <dbReference type="ARBA" id="ARBA00023033"/>
    </source>
</evidence>